<accession>L9WXP8</accession>
<evidence type="ECO:0000313" key="2">
    <source>
        <dbReference type="EMBL" id="ELY54187.1"/>
    </source>
</evidence>
<evidence type="ECO:0000313" key="3">
    <source>
        <dbReference type="Proteomes" id="UP000011688"/>
    </source>
</evidence>
<protein>
    <submittedName>
        <fullName evidence="2">Uncharacterized protein</fullName>
    </submittedName>
</protein>
<dbReference type="eggNOG" id="arCOG04741">
    <property type="taxonomic scope" value="Archaea"/>
</dbReference>
<comment type="caution">
    <text evidence="2">The sequence shown here is derived from an EMBL/GenBank/DDBJ whole genome shotgun (WGS) entry which is preliminary data.</text>
</comment>
<dbReference type="OrthoDB" id="205136at2157"/>
<evidence type="ECO:0000256" key="1">
    <source>
        <dbReference type="SAM" id="Phobius"/>
    </source>
</evidence>
<keyword evidence="1" id="KW-0812">Transmembrane</keyword>
<keyword evidence="1" id="KW-1133">Transmembrane helix</keyword>
<gene>
    <name evidence="2" type="ORF">C491_20387</name>
</gene>
<dbReference type="RefSeq" id="WP_005559604.1">
    <property type="nucleotide sequence ID" value="NZ_AOIB01000038.1"/>
</dbReference>
<dbReference type="Proteomes" id="UP000011688">
    <property type="component" value="Unassembled WGS sequence"/>
</dbReference>
<dbReference type="AlphaFoldDB" id="L9WXP8"/>
<proteinExistence type="predicted"/>
<keyword evidence="3" id="KW-1185">Reference proteome</keyword>
<feature type="transmembrane region" description="Helical" evidence="1">
    <location>
        <begin position="12"/>
        <end position="31"/>
    </location>
</feature>
<keyword evidence="1" id="KW-0472">Membrane</keyword>
<name>L9WXP8_9EURY</name>
<dbReference type="EMBL" id="AOIB01000038">
    <property type="protein sequence ID" value="ELY54187.1"/>
    <property type="molecule type" value="Genomic_DNA"/>
</dbReference>
<reference evidence="2 3" key="1">
    <citation type="journal article" date="2014" name="PLoS Genet.">
        <title>Phylogenetically driven sequencing of extremely halophilic archaea reveals strategies for static and dynamic osmo-response.</title>
        <authorList>
            <person name="Becker E.A."/>
            <person name="Seitzer P.M."/>
            <person name="Tritt A."/>
            <person name="Larsen D."/>
            <person name="Krusor M."/>
            <person name="Yao A.I."/>
            <person name="Wu D."/>
            <person name="Madern D."/>
            <person name="Eisen J.A."/>
            <person name="Darling A.E."/>
            <person name="Facciotti M.T."/>
        </authorList>
    </citation>
    <scope>NUCLEOTIDE SEQUENCE [LARGE SCALE GENOMIC DNA]</scope>
    <source>
        <strain evidence="2 3">DSM 10524</strain>
    </source>
</reference>
<organism evidence="2 3">
    <name type="scientific">Natronococcus amylolyticus DSM 10524</name>
    <dbReference type="NCBI Taxonomy" id="1227497"/>
    <lineage>
        <taxon>Archaea</taxon>
        <taxon>Methanobacteriati</taxon>
        <taxon>Methanobacteriota</taxon>
        <taxon>Stenosarchaea group</taxon>
        <taxon>Halobacteria</taxon>
        <taxon>Halobacteriales</taxon>
        <taxon>Natrialbaceae</taxon>
        <taxon>Natronococcus</taxon>
    </lineage>
</organism>
<sequence length="104" mass="10945">MDDPSSYGIVGRLALAAFVTVAPTLLFLGLVRGLERLQNDALVLELRRQGTLEPSPNDDVLAVLANGLEFDRADGSGSMCPTCGEPNGADEQCCGECLAQFSNS</sequence>